<gene>
    <name evidence="4" type="ORF">FOL47_010286</name>
</gene>
<comment type="catalytic activity">
    <reaction evidence="1">
        <text>Hydrolysis of proteins with broad specificity for peptide bonds, and a preference for a large uncharged residue in P1. Hydrolyzes peptide amides.</text>
        <dbReference type="EC" id="3.4.21.62"/>
    </reaction>
</comment>
<reference evidence="4 5" key="1">
    <citation type="submission" date="2020-04" db="EMBL/GenBank/DDBJ databases">
        <title>Perkinsus chesapeaki whole genome sequence.</title>
        <authorList>
            <person name="Bogema D.R."/>
        </authorList>
    </citation>
    <scope>NUCLEOTIDE SEQUENCE [LARGE SCALE GENOMIC DNA]</scope>
    <source>
        <strain evidence="4">ATCC PRA-425</strain>
    </source>
</reference>
<dbReference type="EMBL" id="JAAPAO010000786">
    <property type="protein sequence ID" value="KAF4653805.1"/>
    <property type="molecule type" value="Genomic_DNA"/>
</dbReference>
<dbReference type="Pfam" id="PF00082">
    <property type="entry name" value="Peptidase_S8"/>
    <property type="match status" value="1"/>
</dbReference>
<dbReference type="Gene3D" id="3.40.50.200">
    <property type="entry name" value="Peptidase S8/S53 domain"/>
    <property type="match status" value="1"/>
</dbReference>
<protein>
    <recommendedName>
        <fullName evidence="2">subtilisin</fullName>
        <ecNumber evidence="2">3.4.21.62</ecNumber>
    </recommendedName>
</protein>
<evidence type="ECO:0000256" key="2">
    <source>
        <dbReference type="ARBA" id="ARBA00023619"/>
    </source>
</evidence>
<sequence>MYKRVITKAVKQGNFVVVSATNSDSGTGPDEVELPCSMANTMPGIVRVAATLTMNLTVLLSEASLLASFDVPGTEAITANIRSLDKLWRYKETQGSSTATAIVGGIAALMRSFKKFEPDVIKKVLLGATEGKVRTRRAAEMLYGVLRPDLAVKRAIELAREASLRQDNKTSLVNISF</sequence>
<dbReference type="EC" id="3.4.21.62" evidence="2"/>
<dbReference type="GO" id="GO:0004252">
    <property type="term" value="F:serine-type endopeptidase activity"/>
    <property type="evidence" value="ECO:0007669"/>
    <property type="project" value="UniProtKB-EC"/>
</dbReference>
<evidence type="ECO:0000259" key="3">
    <source>
        <dbReference type="Pfam" id="PF00082"/>
    </source>
</evidence>
<evidence type="ECO:0000256" key="1">
    <source>
        <dbReference type="ARBA" id="ARBA00023529"/>
    </source>
</evidence>
<dbReference type="OrthoDB" id="447723at2759"/>
<name>A0A7J6L2J4_PERCH</name>
<dbReference type="InterPro" id="IPR036852">
    <property type="entry name" value="Peptidase_S8/S53_dom_sf"/>
</dbReference>
<organism evidence="4 5">
    <name type="scientific">Perkinsus chesapeaki</name>
    <name type="common">Clam parasite</name>
    <name type="synonym">Perkinsus andrewsi</name>
    <dbReference type="NCBI Taxonomy" id="330153"/>
    <lineage>
        <taxon>Eukaryota</taxon>
        <taxon>Sar</taxon>
        <taxon>Alveolata</taxon>
        <taxon>Perkinsozoa</taxon>
        <taxon>Perkinsea</taxon>
        <taxon>Perkinsida</taxon>
        <taxon>Perkinsidae</taxon>
        <taxon>Perkinsus</taxon>
    </lineage>
</organism>
<dbReference type="InterPro" id="IPR000209">
    <property type="entry name" value="Peptidase_S8/S53_dom"/>
</dbReference>
<proteinExistence type="predicted"/>
<dbReference type="Proteomes" id="UP000591131">
    <property type="component" value="Unassembled WGS sequence"/>
</dbReference>
<feature type="domain" description="Peptidase S8/S53" evidence="3">
    <location>
        <begin position="7"/>
        <end position="129"/>
    </location>
</feature>
<evidence type="ECO:0000313" key="4">
    <source>
        <dbReference type="EMBL" id="KAF4653805.1"/>
    </source>
</evidence>
<dbReference type="GO" id="GO:0006508">
    <property type="term" value="P:proteolysis"/>
    <property type="evidence" value="ECO:0007669"/>
    <property type="project" value="InterPro"/>
</dbReference>
<dbReference type="AlphaFoldDB" id="A0A7J6L2J4"/>
<keyword evidence="5" id="KW-1185">Reference proteome</keyword>
<dbReference type="SUPFAM" id="SSF52743">
    <property type="entry name" value="Subtilisin-like"/>
    <property type="match status" value="1"/>
</dbReference>
<dbReference type="CDD" id="cd00306">
    <property type="entry name" value="Peptidases_S8_S53"/>
    <property type="match status" value="1"/>
</dbReference>
<evidence type="ECO:0000313" key="5">
    <source>
        <dbReference type="Proteomes" id="UP000591131"/>
    </source>
</evidence>
<accession>A0A7J6L2J4</accession>
<comment type="caution">
    <text evidence="4">The sequence shown here is derived from an EMBL/GenBank/DDBJ whole genome shotgun (WGS) entry which is preliminary data.</text>
</comment>